<evidence type="ECO:0000256" key="1">
    <source>
        <dbReference type="SAM" id="MobiDB-lite"/>
    </source>
</evidence>
<dbReference type="WBParaSite" id="MBELARI_LOCUS3521">
    <property type="protein sequence ID" value="MBELARI_LOCUS3521"/>
    <property type="gene ID" value="MBELARI_LOCUS3521"/>
</dbReference>
<protein>
    <submittedName>
        <fullName evidence="3">Uncharacterized protein</fullName>
    </submittedName>
</protein>
<name>A0AAF3FA96_9BILA</name>
<evidence type="ECO:0000313" key="3">
    <source>
        <dbReference type="WBParaSite" id="MBELARI_LOCUS3521"/>
    </source>
</evidence>
<dbReference type="AlphaFoldDB" id="A0AAF3FA96"/>
<feature type="compositionally biased region" description="Basic and acidic residues" evidence="1">
    <location>
        <begin position="139"/>
        <end position="150"/>
    </location>
</feature>
<feature type="compositionally biased region" description="Basic and acidic residues" evidence="1">
    <location>
        <begin position="28"/>
        <end position="46"/>
    </location>
</feature>
<dbReference type="Proteomes" id="UP000887575">
    <property type="component" value="Unassembled WGS sequence"/>
</dbReference>
<proteinExistence type="predicted"/>
<accession>A0AAF3FA96</accession>
<organism evidence="2 3">
    <name type="scientific">Mesorhabditis belari</name>
    <dbReference type="NCBI Taxonomy" id="2138241"/>
    <lineage>
        <taxon>Eukaryota</taxon>
        <taxon>Metazoa</taxon>
        <taxon>Ecdysozoa</taxon>
        <taxon>Nematoda</taxon>
        <taxon>Chromadorea</taxon>
        <taxon>Rhabditida</taxon>
        <taxon>Rhabditina</taxon>
        <taxon>Rhabditomorpha</taxon>
        <taxon>Rhabditoidea</taxon>
        <taxon>Rhabditidae</taxon>
        <taxon>Mesorhabditinae</taxon>
        <taxon>Mesorhabditis</taxon>
    </lineage>
</organism>
<reference evidence="3" key="1">
    <citation type="submission" date="2024-02" db="UniProtKB">
        <authorList>
            <consortium name="WormBaseParasite"/>
        </authorList>
    </citation>
    <scope>IDENTIFICATION</scope>
</reference>
<feature type="region of interest" description="Disordered" evidence="1">
    <location>
        <begin position="22"/>
        <end position="46"/>
    </location>
</feature>
<sequence>MEREAKRFARRIPRLLKSLQVAEESANENEKMKGKPSDLKENSETFEKLSCAEVAEESANENEKMKGKPSDLKGEFRDFLKSFQSSCPLCNRKEAVQCFKGSNSLVESEQHSKVSQTDSIGLQMESQHIGEVEQLNSDIKKSQNDEERCHQGGTRRQGRLYSDRSMRM</sequence>
<evidence type="ECO:0000313" key="2">
    <source>
        <dbReference type="Proteomes" id="UP000887575"/>
    </source>
</evidence>
<keyword evidence="2" id="KW-1185">Reference proteome</keyword>
<feature type="region of interest" description="Disordered" evidence="1">
    <location>
        <begin position="139"/>
        <end position="168"/>
    </location>
</feature>